<dbReference type="SUPFAM" id="SSF48163">
    <property type="entry name" value="An anticodon-binding domain of class I aminoacyl-tRNA synthetases"/>
    <property type="match status" value="1"/>
</dbReference>
<dbReference type="EC" id="6.1.1.17" evidence="8"/>
<evidence type="ECO:0000256" key="8">
    <source>
        <dbReference type="HAMAP-Rule" id="MF_00022"/>
    </source>
</evidence>
<sequence>MTVTRFAPSPTGRLHVGNLRAALHNWLLARHGARGSDGGDESRFLLRIDDTDTERSREDYVEAIREDLAWLGLEPDAEFRQSERLDLYEDAFARLKEAERVYPAYETAQELELKRKIALGRGLPPIYDRAALQLGEDERAAKEADGVSPHWRFKLDREEHIDWEDEVRGPQKFDPAQLSDPVIRRADGSWLYMLPSVVDDLDMGVTDVLRGEDHVSNTAVQIQMFSALHAAGVGPEHCSVVDSFPRFGHTALLVGKEGKLSKRLGSLSCEALREQGIEPEAILSLLARLGTSKPVEPIVDRGVLIESFDLASFGRAPAKFDEAELERLNAAIVHQLDYDAVKDRLPDGIDEAGWHAIRPNLSHVNEAAEWWRLVTGPIDPPDFSDEDRGFLADAAQALEWSDDPWAKLTSTLKERTGRKGKPLFLPLRQALTGRDHGPDMGELLPLIGEDEARARLERAAAPGG</sequence>
<evidence type="ECO:0000256" key="1">
    <source>
        <dbReference type="ARBA" id="ARBA00007894"/>
    </source>
</evidence>
<evidence type="ECO:0000259" key="10">
    <source>
        <dbReference type="Pfam" id="PF19269"/>
    </source>
</evidence>
<dbReference type="EMBL" id="QRBB01000001">
    <property type="protein sequence ID" value="RDS76487.1"/>
    <property type="molecule type" value="Genomic_DNA"/>
</dbReference>
<evidence type="ECO:0000256" key="3">
    <source>
        <dbReference type="ARBA" id="ARBA00022598"/>
    </source>
</evidence>
<feature type="short sequence motif" description="'KMSKS' region" evidence="8">
    <location>
        <begin position="259"/>
        <end position="263"/>
    </location>
</feature>
<evidence type="ECO:0000313" key="11">
    <source>
        <dbReference type="EMBL" id="RDS76487.1"/>
    </source>
</evidence>
<dbReference type="GO" id="GO:0005829">
    <property type="term" value="C:cytosol"/>
    <property type="evidence" value="ECO:0007669"/>
    <property type="project" value="TreeGrafter"/>
</dbReference>
<accession>A0A395LJJ3</accession>
<evidence type="ECO:0000256" key="5">
    <source>
        <dbReference type="ARBA" id="ARBA00022840"/>
    </source>
</evidence>
<dbReference type="AlphaFoldDB" id="A0A395LJJ3"/>
<evidence type="ECO:0000256" key="7">
    <source>
        <dbReference type="ARBA" id="ARBA00023146"/>
    </source>
</evidence>
<dbReference type="PRINTS" id="PR00987">
    <property type="entry name" value="TRNASYNTHGLU"/>
</dbReference>
<dbReference type="Pfam" id="PF19269">
    <property type="entry name" value="Anticodon_2"/>
    <property type="match status" value="1"/>
</dbReference>
<dbReference type="Proteomes" id="UP000254101">
    <property type="component" value="Unassembled WGS sequence"/>
</dbReference>
<comment type="subcellular location">
    <subcellularLocation>
        <location evidence="8">Cytoplasm</location>
    </subcellularLocation>
</comment>
<reference evidence="11 12" key="1">
    <citation type="submission" date="2018-07" db="EMBL/GenBank/DDBJ databases">
        <title>Erythrobacter nanhaiensis sp. nov., a novel member of the genus Erythrobacter isolated from the South China Sea.</title>
        <authorList>
            <person name="Chen X."/>
            <person name="Liu J."/>
        </authorList>
    </citation>
    <scope>NUCLEOTIDE SEQUENCE [LARGE SCALE GENOMIC DNA]</scope>
    <source>
        <strain evidence="11 12">S-5</strain>
    </source>
</reference>
<dbReference type="PANTHER" id="PTHR43311">
    <property type="entry name" value="GLUTAMATE--TRNA LIGASE"/>
    <property type="match status" value="1"/>
</dbReference>
<evidence type="ECO:0000256" key="6">
    <source>
        <dbReference type="ARBA" id="ARBA00022917"/>
    </source>
</evidence>
<dbReference type="InterPro" id="IPR049940">
    <property type="entry name" value="GluQ/Sye"/>
</dbReference>
<keyword evidence="12" id="KW-1185">Reference proteome</keyword>
<dbReference type="PANTHER" id="PTHR43311:SF2">
    <property type="entry name" value="GLUTAMATE--TRNA LIGASE, MITOCHONDRIAL-RELATED"/>
    <property type="match status" value="1"/>
</dbReference>
<keyword evidence="2 8" id="KW-0963">Cytoplasm</keyword>
<evidence type="ECO:0000259" key="9">
    <source>
        <dbReference type="Pfam" id="PF00749"/>
    </source>
</evidence>
<protein>
    <recommendedName>
        <fullName evidence="8">Glutamate--tRNA ligase</fullName>
        <ecNumber evidence="8">6.1.1.17</ecNumber>
    </recommendedName>
    <alternativeName>
        <fullName evidence="8">Glutamyl-tRNA synthetase</fullName>
        <shortName evidence="8">GluRS</shortName>
    </alternativeName>
</protein>
<evidence type="ECO:0000256" key="4">
    <source>
        <dbReference type="ARBA" id="ARBA00022741"/>
    </source>
</evidence>
<dbReference type="InterPro" id="IPR014729">
    <property type="entry name" value="Rossmann-like_a/b/a_fold"/>
</dbReference>
<keyword evidence="6 8" id="KW-0648">Protein biosynthesis</keyword>
<dbReference type="Gene3D" id="3.40.50.620">
    <property type="entry name" value="HUPs"/>
    <property type="match status" value="1"/>
</dbReference>
<dbReference type="RefSeq" id="WP_115490717.1">
    <property type="nucleotide sequence ID" value="NZ_JACHWW010000001.1"/>
</dbReference>
<comment type="subunit">
    <text evidence="8">Monomer.</text>
</comment>
<dbReference type="GO" id="GO:0005524">
    <property type="term" value="F:ATP binding"/>
    <property type="evidence" value="ECO:0007669"/>
    <property type="project" value="UniProtKB-UniRule"/>
</dbReference>
<dbReference type="InterPro" id="IPR020058">
    <property type="entry name" value="Glu/Gln-tRNA-synth_Ib_cat-dom"/>
</dbReference>
<keyword evidence="5 8" id="KW-0067">ATP-binding</keyword>
<feature type="short sequence motif" description="'HIGH' region" evidence="8">
    <location>
        <begin position="8"/>
        <end position="18"/>
    </location>
</feature>
<comment type="catalytic activity">
    <reaction evidence="8">
        <text>tRNA(Glu) + L-glutamate + ATP = L-glutamyl-tRNA(Glu) + AMP + diphosphate</text>
        <dbReference type="Rhea" id="RHEA:23540"/>
        <dbReference type="Rhea" id="RHEA-COMP:9663"/>
        <dbReference type="Rhea" id="RHEA-COMP:9680"/>
        <dbReference type="ChEBI" id="CHEBI:29985"/>
        <dbReference type="ChEBI" id="CHEBI:30616"/>
        <dbReference type="ChEBI" id="CHEBI:33019"/>
        <dbReference type="ChEBI" id="CHEBI:78442"/>
        <dbReference type="ChEBI" id="CHEBI:78520"/>
        <dbReference type="ChEBI" id="CHEBI:456215"/>
        <dbReference type="EC" id="6.1.1.17"/>
    </reaction>
</comment>
<gene>
    <name evidence="8" type="primary">gltX</name>
    <name evidence="11" type="ORF">DL238_01960</name>
</gene>
<proteinExistence type="inferred from homology"/>
<dbReference type="OrthoDB" id="9807503at2"/>
<dbReference type="HAMAP" id="MF_00022">
    <property type="entry name" value="Glu_tRNA_synth_type1"/>
    <property type="match status" value="1"/>
</dbReference>
<evidence type="ECO:0000313" key="12">
    <source>
        <dbReference type="Proteomes" id="UP000254101"/>
    </source>
</evidence>
<name>A0A395LJJ3_9SPHN</name>
<feature type="binding site" evidence="8">
    <location>
        <position position="262"/>
    </location>
    <ligand>
        <name>ATP</name>
        <dbReference type="ChEBI" id="CHEBI:30616"/>
    </ligand>
</feature>
<comment type="function">
    <text evidence="8">Catalyzes the attachment of glutamate to tRNA(Glu) in a two-step reaction: glutamate is first activated by ATP to form Glu-AMP and then transferred to the acceptor end of tRNA(Glu).</text>
</comment>
<dbReference type="GO" id="GO:0004818">
    <property type="term" value="F:glutamate-tRNA ligase activity"/>
    <property type="evidence" value="ECO:0007669"/>
    <property type="project" value="UniProtKB-UniRule"/>
</dbReference>
<feature type="domain" description="Aminoacyl-tRNA synthetase class I anticodon-binding" evidence="10">
    <location>
        <begin position="391"/>
        <end position="459"/>
    </location>
</feature>
<feature type="domain" description="Glutamyl/glutaminyl-tRNA synthetase class Ib catalytic" evidence="9">
    <location>
        <begin position="3"/>
        <end position="326"/>
    </location>
</feature>
<keyword evidence="4 8" id="KW-0547">Nucleotide-binding</keyword>
<dbReference type="InterPro" id="IPR020751">
    <property type="entry name" value="aa-tRNA-synth_I_codon-bd_sub2"/>
</dbReference>
<evidence type="ECO:0000256" key="2">
    <source>
        <dbReference type="ARBA" id="ARBA00022490"/>
    </source>
</evidence>
<comment type="similarity">
    <text evidence="1 8">Belongs to the class-I aminoacyl-tRNA synthetase family. Glutamate--tRNA ligase type 1 subfamily.</text>
</comment>
<dbReference type="GO" id="GO:0000049">
    <property type="term" value="F:tRNA binding"/>
    <property type="evidence" value="ECO:0007669"/>
    <property type="project" value="InterPro"/>
</dbReference>
<dbReference type="InterPro" id="IPR001412">
    <property type="entry name" value="aa-tRNA-synth_I_CS"/>
</dbReference>
<dbReference type="Pfam" id="PF00749">
    <property type="entry name" value="tRNA-synt_1c"/>
    <property type="match status" value="1"/>
</dbReference>
<comment type="caution">
    <text evidence="11">The sequence shown here is derived from an EMBL/GenBank/DDBJ whole genome shotgun (WGS) entry which is preliminary data.</text>
</comment>
<dbReference type="InterPro" id="IPR000924">
    <property type="entry name" value="Glu/Gln-tRNA-synth"/>
</dbReference>
<dbReference type="PROSITE" id="PS00178">
    <property type="entry name" value="AA_TRNA_LIGASE_I"/>
    <property type="match status" value="1"/>
</dbReference>
<dbReference type="Gene3D" id="1.10.10.350">
    <property type="match status" value="1"/>
</dbReference>
<dbReference type="InterPro" id="IPR004527">
    <property type="entry name" value="Glu-tRNA-ligase_bac/mito"/>
</dbReference>
<dbReference type="SUPFAM" id="SSF52374">
    <property type="entry name" value="Nucleotidylyl transferase"/>
    <property type="match status" value="1"/>
</dbReference>
<dbReference type="GO" id="GO:0006424">
    <property type="term" value="P:glutamyl-tRNA aminoacylation"/>
    <property type="evidence" value="ECO:0007669"/>
    <property type="project" value="UniProtKB-UniRule"/>
</dbReference>
<keyword evidence="3 8" id="KW-0436">Ligase</keyword>
<dbReference type="InterPro" id="IPR008925">
    <property type="entry name" value="aa_tRNA-synth_I_cd-bd_sf"/>
</dbReference>
<keyword evidence="7 8" id="KW-0030">Aminoacyl-tRNA synthetase</keyword>
<comment type="caution">
    <text evidence="8">Lacks conserved residue(s) required for the propagation of feature annotation.</text>
</comment>
<organism evidence="11 12">
    <name type="scientific">Alteriqipengyuania lutimaris</name>
    <dbReference type="NCBI Taxonomy" id="1538146"/>
    <lineage>
        <taxon>Bacteria</taxon>
        <taxon>Pseudomonadati</taxon>
        <taxon>Pseudomonadota</taxon>
        <taxon>Alphaproteobacteria</taxon>
        <taxon>Sphingomonadales</taxon>
        <taxon>Erythrobacteraceae</taxon>
        <taxon>Alteriqipengyuania</taxon>
    </lineage>
</organism>
<dbReference type="InterPro" id="IPR045462">
    <property type="entry name" value="aa-tRNA-synth_I_cd-bd"/>
</dbReference>